<comment type="caution">
    <text evidence="6">The sequence shown here is derived from an EMBL/GenBank/DDBJ whole genome shotgun (WGS) entry which is preliminary data.</text>
</comment>
<gene>
    <name evidence="6" type="ORF">T310_2994</name>
</gene>
<keyword evidence="5" id="KW-0408">Iron</keyword>
<organism evidence="6 7">
    <name type="scientific">Rasamsonia emersonii (strain ATCC 16479 / CBS 393.64 / IMI 116815)</name>
    <dbReference type="NCBI Taxonomy" id="1408163"/>
    <lineage>
        <taxon>Eukaryota</taxon>
        <taxon>Fungi</taxon>
        <taxon>Dikarya</taxon>
        <taxon>Ascomycota</taxon>
        <taxon>Pezizomycotina</taxon>
        <taxon>Eurotiomycetes</taxon>
        <taxon>Eurotiomycetidae</taxon>
        <taxon>Eurotiales</taxon>
        <taxon>Trichocomaceae</taxon>
        <taxon>Rasamsonia</taxon>
    </lineage>
</organism>
<dbReference type="GO" id="GO:0010436">
    <property type="term" value="F:carotenoid dioxygenase activity"/>
    <property type="evidence" value="ECO:0007669"/>
    <property type="project" value="TreeGrafter"/>
</dbReference>
<dbReference type="Pfam" id="PF03055">
    <property type="entry name" value="RPE65"/>
    <property type="match status" value="1"/>
</dbReference>
<sequence>MPSLRFPNRPQFSGFMKPCRIEGEVQNLEVVQGEIPPDIDGTFYRVMPDPQFPPFVEDDPRFNGDGNVSAFRIKNGRVSFQQRYVRTEKFVREREGQRALMGKYRNKYTDAIEFQIRSTANTNVIYFNRRLKENSSPYALDPITLETQGLLVQWFRYRNSFPGHTANAFEDQNGLIAFDLGLSDKNVFFWWPKANGHAPDPSDIHSQLVRFTIDPHSPSDRLDLADPHVLSRFNSEF</sequence>
<evidence type="ECO:0000256" key="3">
    <source>
        <dbReference type="ARBA" id="ARBA00022723"/>
    </source>
</evidence>
<keyword evidence="3" id="KW-0479">Metal-binding</keyword>
<dbReference type="STRING" id="1408163.A0A0F4YXZ8"/>
<dbReference type="OrthoDB" id="1069523at2759"/>
<proteinExistence type="inferred from homology"/>
<reference evidence="6 7" key="1">
    <citation type="submission" date="2015-04" db="EMBL/GenBank/DDBJ databases">
        <authorList>
            <person name="Heijne W.H."/>
            <person name="Fedorova N.D."/>
            <person name="Nierman W.C."/>
            <person name="Vollebregt A.W."/>
            <person name="Zhao Z."/>
            <person name="Wu L."/>
            <person name="Kumar M."/>
            <person name="Stam H."/>
            <person name="van den Berg M.A."/>
            <person name="Pel H.J."/>
        </authorList>
    </citation>
    <scope>NUCLEOTIDE SEQUENCE [LARGE SCALE GENOMIC DNA]</scope>
    <source>
        <strain evidence="6 7">CBS 393.64</strain>
    </source>
</reference>
<dbReference type="EMBL" id="LASV01000116">
    <property type="protein sequence ID" value="KKA22980.1"/>
    <property type="molecule type" value="Genomic_DNA"/>
</dbReference>
<accession>A0A0F4YXZ8</accession>
<keyword evidence="6" id="KW-0223">Dioxygenase</keyword>
<evidence type="ECO:0000313" key="6">
    <source>
        <dbReference type="EMBL" id="KKA22980.1"/>
    </source>
</evidence>
<dbReference type="InterPro" id="IPR004294">
    <property type="entry name" value="Carotenoid_Oase"/>
</dbReference>
<evidence type="ECO:0000256" key="5">
    <source>
        <dbReference type="ARBA" id="ARBA00023004"/>
    </source>
</evidence>
<name>A0A0F4YXZ8_RASE3</name>
<protein>
    <submittedName>
        <fullName evidence="6">Lignostilbene dioxygenase</fullName>
    </submittedName>
</protein>
<comment type="cofactor">
    <cofactor evidence="1">
        <name>Fe(2+)</name>
        <dbReference type="ChEBI" id="CHEBI:29033"/>
    </cofactor>
</comment>
<dbReference type="GO" id="GO:0016121">
    <property type="term" value="P:carotene catabolic process"/>
    <property type="evidence" value="ECO:0007669"/>
    <property type="project" value="TreeGrafter"/>
</dbReference>
<dbReference type="Proteomes" id="UP000053958">
    <property type="component" value="Unassembled WGS sequence"/>
</dbReference>
<keyword evidence="7" id="KW-1185">Reference proteome</keyword>
<comment type="similarity">
    <text evidence="2">Belongs to the carotenoid oxygenase family.</text>
</comment>
<dbReference type="GeneID" id="25315345"/>
<dbReference type="PANTHER" id="PTHR10543:SF89">
    <property type="entry name" value="CAROTENOID 9,10(9',10')-CLEAVAGE DIOXYGENASE 1"/>
    <property type="match status" value="1"/>
</dbReference>
<evidence type="ECO:0000256" key="1">
    <source>
        <dbReference type="ARBA" id="ARBA00001954"/>
    </source>
</evidence>
<keyword evidence="4" id="KW-0560">Oxidoreductase</keyword>
<dbReference type="AlphaFoldDB" id="A0A0F4YXZ8"/>
<evidence type="ECO:0000256" key="4">
    <source>
        <dbReference type="ARBA" id="ARBA00023002"/>
    </source>
</evidence>
<evidence type="ECO:0000313" key="7">
    <source>
        <dbReference type="Proteomes" id="UP000053958"/>
    </source>
</evidence>
<dbReference type="PANTHER" id="PTHR10543">
    <property type="entry name" value="BETA-CAROTENE DIOXYGENASE"/>
    <property type="match status" value="1"/>
</dbReference>
<dbReference type="GO" id="GO:0046872">
    <property type="term" value="F:metal ion binding"/>
    <property type="evidence" value="ECO:0007669"/>
    <property type="project" value="UniProtKB-KW"/>
</dbReference>
<dbReference type="RefSeq" id="XP_013329592.1">
    <property type="nucleotide sequence ID" value="XM_013474138.1"/>
</dbReference>
<evidence type="ECO:0000256" key="2">
    <source>
        <dbReference type="ARBA" id="ARBA00006787"/>
    </source>
</evidence>